<evidence type="ECO:0000313" key="1">
    <source>
        <dbReference type="EMBL" id="MBK1671545.1"/>
    </source>
</evidence>
<evidence type="ECO:0000313" key="2">
    <source>
        <dbReference type="Proteomes" id="UP001296873"/>
    </source>
</evidence>
<name>A0ABS1DLY4_9PROT</name>
<organism evidence="1 2">
    <name type="scientific">Rhodovibrio sodomensis</name>
    <dbReference type="NCBI Taxonomy" id="1088"/>
    <lineage>
        <taxon>Bacteria</taxon>
        <taxon>Pseudomonadati</taxon>
        <taxon>Pseudomonadota</taxon>
        <taxon>Alphaproteobacteria</taxon>
        <taxon>Rhodospirillales</taxon>
        <taxon>Rhodovibrionaceae</taxon>
        <taxon>Rhodovibrio</taxon>
    </lineage>
</organism>
<comment type="caution">
    <text evidence="1">The sequence shown here is derived from an EMBL/GenBank/DDBJ whole genome shotgun (WGS) entry which is preliminary data.</text>
</comment>
<dbReference type="InterPro" id="IPR027417">
    <property type="entry name" value="P-loop_NTPase"/>
</dbReference>
<dbReference type="Gene3D" id="3.40.50.300">
    <property type="entry name" value="P-loop containing nucleotide triphosphate hydrolases"/>
    <property type="match status" value="1"/>
</dbReference>
<dbReference type="Proteomes" id="UP001296873">
    <property type="component" value="Unassembled WGS sequence"/>
</dbReference>
<evidence type="ECO:0008006" key="3">
    <source>
        <dbReference type="Google" id="ProtNLM"/>
    </source>
</evidence>
<reference evidence="1 2" key="1">
    <citation type="journal article" date="2020" name="Microorganisms">
        <title>Osmotic Adaptation and Compatible Solute Biosynthesis of Phototrophic Bacteria as Revealed from Genome Analyses.</title>
        <authorList>
            <person name="Imhoff J.F."/>
            <person name="Rahn T."/>
            <person name="Kunzel S."/>
            <person name="Keller A."/>
            <person name="Neulinger S.C."/>
        </authorList>
    </citation>
    <scope>NUCLEOTIDE SEQUENCE [LARGE SCALE GENOMIC DNA]</scope>
    <source>
        <strain evidence="1 2">DSM 9895</strain>
    </source>
</reference>
<dbReference type="EMBL" id="NRRL01000215">
    <property type="protein sequence ID" value="MBK1671545.1"/>
    <property type="molecule type" value="Genomic_DNA"/>
</dbReference>
<gene>
    <name evidence="1" type="ORF">CKO28_26455</name>
</gene>
<protein>
    <recommendedName>
        <fullName evidence="3">CobQ/CobB/MinD/ParA nucleotide binding domain-containing protein</fullName>
    </recommendedName>
</protein>
<sequence>MITTAFACNQKGGTGKTVTSSLFASLVAEAKGEWPRLVEIDHPRLDRALGVDGLVKTIEPHADPNRLAEDPELAFDLFHPVYDELRFGLRNSAESAHPIRLNSPTWFG</sequence>
<keyword evidence="2" id="KW-1185">Reference proteome</keyword>
<accession>A0ABS1DLY4</accession>
<dbReference type="RefSeq" id="WP_200344547.1">
    <property type="nucleotide sequence ID" value="NZ_NRRL01000215.1"/>
</dbReference>
<proteinExistence type="predicted"/>